<dbReference type="Proteomes" id="UP000243451">
    <property type="component" value="Unassembled WGS sequence"/>
</dbReference>
<keyword evidence="1" id="KW-1133">Transmembrane helix</keyword>
<evidence type="ECO:0000256" key="1">
    <source>
        <dbReference type="SAM" id="Phobius"/>
    </source>
</evidence>
<protein>
    <recommendedName>
        <fullName evidence="4">Cation/multidrug efflux pump</fullName>
    </recommendedName>
</protein>
<keyword evidence="1" id="KW-0812">Transmembrane</keyword>
<accession>A0A2P4EXB1</accession>
<keyword evidence="1" id="KW-0472">Membrane</keyword>
<organism evidence="2 3">
    <name type="scientific">Halopseudomonas oceani</name>
    <dbReference type="NCBI Taxonomy" id="1708783"/>
    <lineage>
        <taxon>Bacteria</taxon>
        <taxon>Pseudomonadati</taxon>
        <taxon>Pseudomonadota</taxon>
        <taxon>Gammaproteobacteria</taxon>
        <taxon>Pseudomonadales</taxon>
        <taxon>Pseudomonadaceae</taxon>
        <taxon>Halopseudomonas</taxon>
    </lineage>
</organism>
<name>A0A2P4EXB1_9GAMM</name>
<evidence type="ECO:0008006" key="4">
    <source>
        <dbReference type="Google" id="ProtNLM"/>
    </source>
</evidence>
<gene>
    <name evidence="2" type="ORF">C1949_06670</name>
</gene>
<feature type="transmembrane region" description="Helical" evidence="1">
    <location>
        <begin position="39"/>
        <end position="57"/>
    </location>
</feature>
<reference evidence="2 3" key="1">
    <citation type="submission" date="2018-01" db="EMBL/GenBank/DDBJ databases">
        <title>Draft genome of the type strain Pseudomonas oceani DSM 100277 isolated from the deep water in Okinawa trough, northwestern Pacific Ocean.</title>
        <authorList>
            <person name="Gomila M."/>
            <person name="Mulet M."/>
            <person name="Garcia-Valdes E."/>
            <person name="Lalucat J."/>
        </authorList>
    </citation>
    <scope>NUCLEOTIDE SEQUENCE [LARGE SCALE GENOMIC DNA]</scope>
    <source>
        <strain evidence="2 3">DSM 100277</strain>
    </source>
</reference>
<comment type="caution">
    <text evidence="2">The sequence shown here is derived from an EMBL/GenBank/DDBJ whole genome shotgun (WGS) entry which is preliminary data.</text>
</comment>
<dbReference type="RefSeq" id="WP_104737688.1">
    <property type="nucleotide sequence ID" value="NZ_BMHR01000003.1"/>
</dbReference>
<dbReference type="OrthoDB" id="9156649at2"/>
<sequence>MQFLGLALIAAVVAALLVLLALRQGWRMNWLGGWLRGNLLLALLALAAVVGLAAWDVQHFRVIESKVTAGTLTFTQVAPQHYEAVISGPEGEQKVSLAGDLWEIEVQVLRWQGLASVIGLEDGYRLHRLLGRYLALEQQRDASSGLSANLNPTPAWRDVWVWADRLSGRSLVQADAFEVRFVPLVDGARFSLDIGPTGLTPEPLNAQAKAAMKRFQ</sequence>
<proteinExistence type="predicted"/>
<dbReference type="AlphaFoldDB" id="A0A2P4EXB1"/>
<keyword evidence="3" id="KW-1185">Reference proteome</keyword>
<evidence type="ECO:0000313" key="2">
    <source>
        <dbReference type="EMBL" id="POB04645.1"/>
    </source>
</evidence>
<evidence type="ECO:0000313" key="3">
    <source>
        <dbReference type="Proteomes" id="UP000243451"/>
    </source>
</evidence>
<dbReference type="EMBL" id="PPSK01000004">
    <property type="protein sequence ID" value="POB04645.1"/>
    <property type="molecule type" value="Genomic_DNA"/>
</dbReference>